<dbReference type="EMBL" id="CP074402">
    <property type="protein sequence ID" value="QVJ02225.1"/>
    <property type="molecule type" value="Genomic_DNA"/>
</dbReference>
<dbReference type="KEGG" id="nec:KGD82_05765"/>
<accession>A0A975QLG2</accession>
<dbReference type="Pfam" id="PF08241">
    <property type="entry name" value="Methyltransf_11"/>
    <property type="match status" value="1"/>
</dbReference>
<evidence type="ECO:0000313" key="6">
    <source>
        <dbReference type="Proteomes" id="UP000682416"/>
    </source>
</evidence>
<dbReference type="CDD" id="cd02440">
    <property type="entry name" value="AdoMet_MTases"/>
    <property type="match status" value="1"/>
</dbReference>
<keyword evidence="2 5" id="KW-0489">Methyltransferase</keyword>
<evidence type="ECO:0000256" key="3">
    <source>
        <dbReference type="ARBA" id="ARBA00022679"/>
    </source>
</evidence>
<comment type="similarity">
    <text evidence="1">Belongs to the methyltransferase superfamily.</text>
</comment>
<dbReference type="Gene3D" id="3.40.50.150">
    <property type="entry name" value="Vaccinia Virus protein VP39"/>
    <property type="match status" value="1"/>
</dbReference>
<evidence type="ECO:0000256" key="1">
    <source>
        <dbReference type="ARBA" id="ARBA00008361"/>
    </source>
</evidence>
<dbReference type="PANTHER" id="PTHR44942:SF4">
    <property type="entry name" value="METHYLTRANSFERASE TYPE 11 DOMAIN-CONTAINING PROTEIN"/>
    <property type="match status" value="1"/>
</dbReference>
<evidence type="ECO:0000259" key="4">
    <source>
        <dbReference type="Pfam" id="PF08241"/>
    </source>
</evidence>
<dbReference type="InterPro" id="IPR051052">
    <property type="entry name" value="Diverse_substrate_MTase"/>
</dbReference>
<name>A0A975QLG2_9ACTN</name>
<dbReference type="PANTHER" id="PTHR44942">
    <property type="entry name" value="METHYLTRANSF_11 DOMAIN-CONTAINING PROTEIN"/>
    <property type="match status" value="1"/>
</dbReference>
<evidence type="ECO:0000256" key="2">
    <source>
        <dbReference type="ARBA" id="ARBA00022603"/>
    </source>
</evidence>
<dbReference type="SUPFAM" id="SSF53335">
    <property type="entry name" value="S-adenosyl-L-methionine-dependent methyltransferases"/>
    <property type="match status" value="1"/>
</dbReference>
<reference evidence="5" key="1">
    <citation type="submission" date="2021-05" db="EMBL/GenBank/DDBJ databases">
        <authorList>
            <person name="Kaiqin L."/>
            <person name="Jian G."/>
        </authorList>
    </citation>
    <scope>NUCLEOTIDE SEQUENCE</scope>
    <source>
        <strain evidence="5">HDS5</strain>
    </source>
</reference>
<protein>
    <submittedName>
        <fullName evidence="5">Methyltransferase domain-containing protein</fullName>
    </submittedName>
</protein>
<dbReference type="GO" id="GO:0032259">
    <property type="term" value="P:methylation"/>
    <property type="evidence" value="ECO:0007669"/>
    <property type="project" value="UniProtKB-KW"/>
</dbReference>
<dbReference type="InterPro" id="IPR013216">
    <property type="entry name" value="Methyltransf_11"/>
</dbReference>
<keyword evidence="3" id="KW-0808">Transferase</keyword>
<feature type="domain" description="Methyltransferase type 11" evidence="4">
    <location>
        <begin position="50"/>
        <end position="142"/>
    </location>
</feature>
<keyword evidence="6" id="KW-1185">Reference proteome</keyword>
<gene>
    <name evidence="5" type="ORF">KGD82_05765</name>
</gene>
<organism evidence="5 6">
    <name type="scientific">Nocardiopsis eucommiae</name>
    <dbReference type="NCBI Taxonomy" id="2831970"/>
    <lineage>
        <taxon>Bacteria</taxon>
        <taxon>Bacillati</taxon>
        <taxon>Actinomycetota</taxon>
        <taxon>Actinomycetes</taxon>
        <taxon>Streptosporangiales</taxon>
        <taxon>Nocardiopsidaceae</taxon>
        <taxon>Nocardiopsis</taxon>
    </lineage>
</organism>
<dbReference type="GO" id="GO:0008757">
    <property type="term" value="F:S-adenosylmethionine-dependent methyltransferase activity"/>
    <property type="evidence" value="ECO:0007669"/>
    <property type="project" value="InterPro"/>
</dbReference>
<dbReference type="InterPro" id="IPR029063">
    <property type="entry name" value="SAM-dependent_MTases_sf"/>
</dbReference>
<dbReference type="AlphaFoldDB" id="A0A975QLG2"/>
<evidence type="ECO:0000313" key="5">
    <source>
        <dbReference type="EMBL" id="QVJ02225.1"/>
    </source>
</evidence>
<sequence length="261" mass="28374">MSDDRTQAFSGLSGNYQAFRPDYPAPILDLLADHLKAGATDAWPSPWLLLDVGAGTGISTRALRALLGPGPRVVGVEPGRDMIRTAEAEGGGVEYVRAAAEDVPFPGASAVLVLAAQAVHWFDRPAFFAESARLLAPGGTLAVLNNNRDLTGSAFVDDHEGLLERYSPGYDRHYRQYDLVRELSEVRGLTGATEHSHRWTRVLTTDEYLGMALSSSRMAAVVGELGEERTRAEITAVAERHFPDGRVEMPYTTQLVVARRV</sequence>
<dbReference type="Proteomes" id="UP000682416">
    <property type="component" value="Chromosome"/>
</dbReference>
<proteinExistence type="inferred from homology"/>